<dbReference type="RefSeq" id="WP_102644184.1">
    <property type="nucleotide sequence ID" value="NZ_PNYA01000003.1"/>
</dbReference>
<proteinExistence type="predicted"/>
<gene>
    <name evidence="1" type="ORF">C0Z18_04565</name>
</gene>
<protein>
    <submittedName>
        <fullName evidence="1">Uncharacterized protein</fullName>
    </submittedName>
</protein>
<dbReference type="Proteomes" id="UP000235616">
    <property type="component" value="Unassembled WGS sequence"/>
</dbReference>
<comment type="caution">
    <text evidence="1">The sequence shown here is derived from an EMBL/GenBank/DDBJ whole genome shotgun (WGS) entry which is preliminary data.</text>
</comment>
<dbReference type="EMBL" id="PNYA01000003">
    <property type="protein sequence ID" value="PMS22595.1"/>
    <property type="molecule type" value="Genomic_DNA"/>
</dbReference>
<name>A0A2N7VZN6_9BURK</name>
<dbReference type="OrthoDB" id="5625143at2"/>
<reference evidence="1 2" key="1">
    <citation type="submission" date="2018-01" db="EMBL/GenBank/DDBJ databases">
        <title>Whole genome analyses suggest that Burkholderia sensu lato contains two further novel genera in the rhizoxinica-symbiotica group Mycetohabitans gen. nov., and Trinickia gen. nov.: implications for the evolution of diazotrophy and nodulation in the Burkholderiaceae.</title>
        <authorList>
            <person name="Estrada-de los Santos P."/>
            <person name="Palmer M."/>
            <person name="Chavez-Ramirez B."/>
            <person name="Beukes C."/>
            <person name="Steenkamp E.T."/>
            <person name="Hirsch A.M."/>
            <person name="Manyaka P."/>
            <person name="Maluk M."/>
            <person name="Lafos M."/>
            <person name="Crook M."/>
            <person name="Gross E."/>
            <person name="Simon M.F."/>
            <person name="Bueno dos Reis Junior F."/>
            <person name="Poole P.S."/>
            <person name="Venter S.N."/>
            <person name="James E.K."/>
        </authorList>
    </citation>
    <scope>NUCLEOTIDE SEQUENCE [LARGE SCALE GENOMIC DNA]</scope>
    <source>
        <strain evidence="1 2">GIMN1.004</strain>
    </source>
</reference>
<sequence>MISPFLAGRARRTCRNFLQWSTPDIDEGAAIEFETVAPAGGGAVSLFKRVDELLGLVKDKGANDGKRFADMTQAVEALAGFAKNLAARVDEYAGKLDTASADLATEKNAHAARLGYVGRM</sequence>
<organism evidence="1 2">
    <name type="scientific">Trinickia dabaoshanensis</name>
    <dbReference type="NCBI Taxonomy" id="564714"/>
    <lineage>
        <taxon>Bacteria</taxon>
        <taxon>Pseudomonadati</taxon>
        <taxon>Pseudomonadota</taxon>
        <taxon>Betaproteobacteria</taxon>
        <taxon>Burkholderiales</taxon>
        <taxon>Burkholderiaceae</taxon>
        <taxon>Trinickia</taxon>
    </lineage>
</organism>
<evidence type="ECO:0000313" key="1">
    <source>
        <dbReference type="EMBL" id="PMS22595.1"/>
    </source>
</evidence>
<keyword evidence="2" id="KW-1185">Reference proteome</keyword>
<dbReference type="AlphaFoldDB" id="A0A2N7VZN6"/>
<accession>A0A2N7VZN6</accession>
<evidence type="ECO:0000313" key="2">
    <source>
        <dbReference type="Proteomes" id="UP000235616"/>
    </source>
</evidence>